<gene>
    <name evidence="1" type="ORF">BV22DRAFT_1129436</name>
</gene>
<dbReference type="EMBL" id="MU266413">
    <property type="protein sequence ID" value="KAH7924929.1"/>
    <property type="molecule type" value="Genomic_DNA"/>
</dbReference>
<keyword evidence="2" id="KW-1185">Reference proteome</keyword>
<organism evidence="1 2">
    <name type="scientific">Leucogyrophana mollusca</name>
    <dbReference type="NCBI Taxonomy" id="85980"/>
    <lineage>
        <taxon>Eukaryota</taxon>
        <taxon>Fungi</taxon>
        <taxon>Dikarya</taxon>
        <taxon>Basidiomycota</taxon>
        <taxon>Agaricomycotina</taxon>
        <taxon>Agaricomycetes</taxon>
        <taxon>Agaricomycetidae</taxon>
        <taxon>Boletales</taxon>
        <taxon>Boletales incertae sedis</taxon>
        <taxon>Leucogyrophana</taxon>
    </lineage>
</organism>
<sequence length="240" mass="25944">MAFYGQFSEGIQATWSILPDNSSNLGFGYQIPLDPTISTIPFWLLVFCNIALTQGSLTLVLHCSEVIANVARDESTWRAATSKSGALMTCSSFLTSVLGSWLNIILLLAKPALHWMFGLCLIVEGSVLSQEGPVPAPGGGGRLLLQEAAIRMNVVQIMNLSLAIIILAIVFTIVAARRPRGPQPAAYGHIQTLANLIDEWSPVMWWGHKEDGIPYCHAGTSNHPLPDVKMDRVYAGSVSA</sequence>
<reference evidence="1" key="1">
    <citation type="journal article" date="2021" name="New Phytol.">
        <title>Evolutionary innovations through gain and loss of genes in the ectomycorrhizal Boletales.</title>
        <authorList>
            <person name="Wu G."/>
            <person name="Miyauchi S."/>
            <person name="Morin E."/>
            <person name="Kuo A."/>
            <person name="Drula E."/>
            <person name="Varga T."/>
            <person name="Kohler A."/>
            <person name="Feng B."/>
            <person name="Cao Y."/>
            <person name="Lipzen A."/>
            <person name="Daum C."/>
            <person name="Hundley H."/>
            <person name="Pangilinan J."/>
            <person name="Johnson J."/>
            <person name="Barry K."/>
            <person name="LaButti K."/>
            <person name="Ng V."/>
            <person name="Ahrendt S."/>
            <person name="Min B."/>
            <person name="Choi I.G."/>
            <person name="Park H."/>
            <person name="Plett J.M."/>
            <person name="Magnuson J."/>
            <person name="Spatafora J.W."/>
            <person name="Nagy L.G."/>
            <person name="Henrissat B."/>
            <person name="Grigoriev I.V."/>
            <person name="Yang Z.L."/>
            <person name="Xu J."/>
            <person name="Martin F.M."/>
        </authorList>
    </citation>
    <scope>NUCLEOTIDE SEQUENCE</scope>
    <source>
        <strain evidence="1">KUC20120723A-06</strain>
    </source>
</reference>
<proteinExistence type="predicted"/>
<evidence type="ECO:0000313" key="1">
    <source>
        <dbReference type="EMBL" id="KAH7924929.1"/>
    </source>
</evidence>
<comment type="caution">
    <text evidence="1">The sequence shown here is derived from an EMBL/GenBank/DDBJ whole genome shotgun (WGS) entry which is preliminary data.</text>
</comment>
<name>A0ACB8BGU8_9AGAM</name>
<protein>
    <submittedName>
        <fullName evidence="1">Uncharacterized protein</fullName>
    </submittedName>
</protein>
<dbReference type="Proteomes" id="UP000790709">
    <property type="component" value="Unassembled WGS sequence"/>
</dbReference>
<evidence type="ECO:0000313" key="2">
    <source>
        <dbReference type="Proteomes" id="UP000790709"/>
    </source>
</evidence>
<accession>A0ACB8BGU8</accession>